<feature type="compositionally biased region" description="Polar residues" evidence="1">
    <location>
        <begin position="321"/>
        <end position="332"/>
    </location>
</feature>
<gene>
    <name evidence="2" type="ORF">PVAND_013193</name>
</gene>
<dbReference type="Proteomes" id="UP001107558">
    <property type="component" value="Chromosome 1"/>
</dbReference>
<reference evidence="2" key="1">
    <citation type="submission" date="2021-03" db="EMBL/GenBank/DDBJ databases">
        <title>Chromosome level genome of the anhydrobiotic midge Polypedilum vanderplanki.</title>
        <authorList>
            <person name="Yoshida Y."/>
            <person name="Kikawada T."/>
            <person name="Gusev O."/>
        </authorList>
    </citation>
    <scope>NUCLEOTIDE SEQUENCE</scope>
    <source>
        <strain evidence="2">NIAS01</strain>
        <tissue evidence="2">Whole body or cell culture</tissue>
    </source>
</reference>
<proteinExistence type="predicted"/>
<evidence type="ECO:0000313" key="2">
    <source>
        <dbReference type="EMBL" id="KAG5683937.1"/>
    </source>
</evidence>
<dbReference type="AlphaFoldDB" id="A0A9J6CNX1"/>
<organism evidence="2 3">
    <name type="scientific">Polypedilum vanderplanki</name>
    <name type="common">Sleeping chironomid midge</name>
    <dbReference type="NCBI Taxonomy" id="319348"/>
    <lineage>
        <taxon>Eukaryota</taxon>
        <taxon>Metazoa</taxon>
        <taxon>Ecdysozoa</taxon>
        <taxon>Arthropoda</taxon>
        <taxon>Hexapoda</taxon>
        <taxon>Insecta</taxon>
        <taxon>Pterygota</taxon>
        <taxon>Neoptera</taxon>
        <taxon>Endopterygota</taxon>
        <taxon>Diptera</taxon>
        <taxon>Nematocera</taxon>
        <taxon>Chironomoidea</taxon>
        <taxon>Chironomidae</taxon>
        <taxon>Chironominae</taxon>
        <taxon>Polypedilum</taxon>
        <taxon>Polypedilum</taxon>
    </lineage>
</organism>
<evidence type="ECO:0000313" key="3">
    <source>
        <dbReference type="Proteomes" id="UP001107558"/>
    </source>
</evidence>
<feature type="region of interest" description="Disordered" evidence="1">
    <location>
        <begin position="321"/>
        <end position="357"/>
    </location>
</feature>
<accession>A0A9J6CNX1</accession>
<name>A0A9J6CNX1_POLVA</name>
<feature type="compositionally biased region" description="Basic and acidic residues" evidence="1">
    <location>
        <begin position="334"/>
        <end position="352"/>
    </location>
</feature>
<comment type="caution">
    <text evidence="2">The sequence shown here is derived from an EMBL/GenBank/DDBJ whole genome shotgun (WGS) entry which is preliminary data.</text>
</comment>
<evidence type="ECO:0000256" key="1">
    <source>
        <dbReference type="SAM" id="MobiDB-lite"/>
    </source>
</evidence>
<keyword evidence="3" id="KW-1185">Reference proteome</keyword>
<dbReference type="EMBL" id="JADBJN010000001">
    <property type="protein sequence ID" value="KAG5683937.1"/>
    <property type="molecule type" value="Genomic_DNA"/>
</dbReference>
<sequence length="400" mass="47589">MEIMLNVSSHILPQDFIQPYEDKVKNLEQINKVQELRIIELEKELALSNLNWEEKFEQSKNETKMYCNWYLQSEYTLNKAGNSLKIMEKEYDKLKKHHEFSLKTLEWLGIADDYVEIDDDKNLSISDCKESNSCKKKEQKFDISVLQYFPRHSCSLSSFYNIPANQRYDYESNSEEDENQEPRASLRAQSCNKFEYFEEIEINEDKTHPLRAEFQSEFSINDIFDLEEIPKYENNQEIIKFRCEPIIFDNFKEVFENTEHNEDKNGNELQETVENLEEISESQIKFNETKNEFFESNSCPLSKVKCESTFSENSNEITEIFKNQSQDGNQIDVNKPKVEDNKQPEIDKKPDSDISPTKTICDVKKMRATMSSPRKKSKKNFKFFTNVFWRNNFLFKLFQM</sequence>
<protein>
    <submittedName>
        <fullName evidence="2">Uncharacterized protein</fullName>
    </submittedName>
</protein>